<dbReference type="EMBL" id="BOPO01000110">
    <property type="protein sequence ID" value="GIL29928.1"/>
    <property type="molecule type" value="Genomic_DNA"/>
</dbReference>
<name>A0A8J4AJJ6_9ACTN</name>
<proteinExistence type="predicted"/>
<dbReference type="Proteomes" id="UP000614996">
    <property type="component" value="Unassembled WGS sequence"/>
</dbReference>
<evidence type="ECO:0000313" key="1">
    <source>
        <dbReference type="EMBL" id="GIL29928.1"/>
    </source>
</evidence>
<accession>A0A8J4AJJ6</accession>
<organism evidence="1 2">
    <name type="scientific">Actinocatenispora comari</name>
    <dbReference type="NCBI Taxonomy" id="2807577"/>
    <lineage>
        <taxon>Bacteria</taxon>
        <taxon>Bacillati</taxon>
        <taxon>Actinomycetota</taxon>
        <taxon>Actinomycetes</taxon>
        <taxon>Micromonosporales</taxon>
        <taxon>Micromonosporaceae</taxon>
        <taxon>Actinocatenispora</taxon>
    </lineage>
</organism>
<gene>
    <name evidence="1" type="ORF">NUM_51820</name>
</gene>
<comment type="caution">
    <text evidence="1">The sequence shown here is derived from an EMBL/GenBank/DDBJ whole genome shotgun (WGS) entry which is preliminary data.</text>
</comment>
<dbReference type="RefSeq" id="WP_207127583.1">
    <property type="nucleotide sequence ID" value="NZ_BOPO01000110.1"/>
</dbReference>
<evidence type="ECO:0000313" key="2">
    <source>
        <dbReference type="Proteomes" id="UP000614996"/>
    </source>
</evidence>
<protein>
    <submittedName>
        <fullName evidence="1">Uncharacterized protein</fullName>
    </submittedName>
</protein>
<reference evidence="2" key="1">
    <citation type="journal article" date="2021" name="Int. J. Syst. Evol. Microbiol.">
        <title>Actinocatenispora comari sp. nov., an endophytic actinomycete isolated from aerial parts of Comarum salesowianum.</title>
        <authorList>
            <person name="Oyunbileg N."/>
            <person name="Iizaka Y."/>
            <person name="Hamada M."/>
            <person name="Davaapurev B.O."/>
            <person name="Fukumoto A."/>
            <person name="Tsetseg B."/>
            <person name="Kato F."/>
            <person name="Tamura T."/>
            <person name="Batkhuu J."/>
            <person name="Anzai Y."/>
        </authorList>
    </citation>
    <scope>NUCLEOTIDE SEQUENCE [LARGE SCALE GENOMIC DNA]</scope>
    <source>
        <strain evidence="2">NUM-2625</strain>
    </source>
</reference>
<keyword evidence="2" id="KW-1185">Reference proteome</keyword>
<sequence length="99" mass="10808">MPQTRNRRTGDDSGTAVNNMVGETAVSVPRFPVAYASAWAPSARRTRWVVVTRCPFCGAGHVSYAHEIERAGGLRRPGCRPGARYWVAVARTYTGEVAE</sequence>
<dbReference type="AlphaFoldDB" id="A0A8J4AJJ6"/>